<keyword evidence="9" id="KW-0679">Respiratory chain</keyword>
<dbReference type="GO" id="GO:0042773">
    <property type="term" value="P:ATP synthesis coupled electron transport"/>
    <property type="evidence" value="ECO:0007669"/>
    <property type="project" value="UniProtKB-UniRule"/>
</dbReference>
<keyword evidence="5 9" id="KW-0812">Transmembrane</keyword>
<gene>
    <name evidence="10" type="primary">nad4L</name>
</gene>
<dbReference type="GO" id="GO:0005743">
    <property type="term" value="C:mitochondrial inner membrane"/>
    <property type="evidence" value="ECO:0007669"/>
    <property type="project" value="UniProtKB-SubCell"/>
</dbReference>
<dbReference type="GO" id="GO:0016651">
    <property type="term" value="F:oxidoreductase activity, acting on NAD(P)H"/>
    <property type="evidence" value="ECO:0007669"/>
    <property type="project" value="InterPro"/>
</dbReference>
<evidence type="ECO:0000256" key="5">
    <source>
        <dbReference type="ARBA" id="ARBA00022692"/>
    </source>
</evidence>
<keyword evidence="9" id="KW-0249">Electron transport</keyword>
<dbReference type="EC" id="7.1.1.2" evidence="9"/>
<keyword evidence="4 9" id="KW-0813">Transport</keyword>
<keyword evidence="9" id="KW-0999">Mitochondrion inner membrane</keyword>
<keyword evidence="9 10" id="KW-0496">Mitochondrion</keyword>
<evidence type="ECO:0000313" key="10">
    <source>
        <dbReference type="EMBL" id="AAK83431.1"/>
    </source>
</evidence>
<geneLocation type="mitochondrion" evidence="10"/>
<organism evidence="10">
    <name type="scientific">Hyaloraphidium curvatum</name>
    <name type="common">Lower fungus</name>
    <dbReference type="NCBI Taxonomy" id="82268"/>
    <lineage>
        <taxon>Eukaryota</taxon>
        <taxon>Fungi</taxon>
        <taxon>Fungi incertae sedis</taxon>
        <taxon>Chytridiomycota</taxon>
        <taxon>Chytridiomycota incertae sedis</taxon>
        <taxon>Monoblepharidomycetes</taxon>
        <taxon>Monoblepharidales</taxon>
        <taxon>Monoblepharidales incertae sedis</taxon>
        <taxon>Hyaloraphidium</taxon>
    </lineage>
</organism>
<evidence type="ECO:0000256" key="9">
    <source>
        <dbReference type="RuleBase" id="RU004419"/>
    </source>
</evidence>
<dbReference type="PANTHER" id="PTHR11434:SF16">
    <property type="entry name" value="NADH-UBIQUINONE OXIDOREDUCTASE CHAIN 4L"/>
    <property type="match status" value="1"/>
</dbReference>
<evidence type="ECO:0000256" key="7">
    <source>
        <dbReference type="ARBA" id="ARBA00023136"/>
    </source>
</evidence>
<keyword evidence="10" id="KW-0560">Oxidoreductase</keyword>
<keyword evidence="9" id="KW-0830">Ubiquinone</keyword>
<dbReference type="PANTHER" id="PTHR11434">
    <property type="entry name" value="NADH-UBIQUINONE OXIDOREDUCTASE SUBUNIT ND4L"/>
    <property type="match status" value="1"/>
</dbReference>
<feature type="transmembrane region" description="Helical" evidence="9">
    <location>
        <begin position="57"/>
        <end position="77"/>
    </location>
</feature>
<dbReference type="GO" id="GO:0030964">
    <property type="term" value="C:NADH dehydrogenase complex"/>
    <property type="evidence" value="ECO:0007669"/>
    <property type="project" value="TreeGrafter"/>
</dbReference>
<evidence type="ECO:0000256" key="1">
    <source>
        <dbReference type="ARBA" id="ARBA00004141"/>
    </source>
</evidence>
<sequence length="87" mass="9705">MITLLALFIVAMLGFVFSSRQLILMLLAIEIMVFVAAFRLVYFGFLFDDLMGAHFSLYLLVLAGAESAVALSLLVAFHRIRGSIQIY</sequence>
<dbReference type="Pfam" id="PF00420">
    <property type="entry name" value="Oxidored_q2"/>
    <property type="match status" value="1"/>
</dbReference>
<keyword evidence="6 9" id="KW-1133">Transmembrane helix</keyword>
<protein>
    <recommendedName>
        <fullName evidence="3 9">NADH-ubiquinone oxidoreductase chain 4L</fullName>
        <ecNumber evidence="9">7.1.1.2</ecNumber>
    </recommendedName>
</protein>
<reference evidence="10" key="1">
    <citation type="submission" date="2001-07" db="EMBL/GenBank/DDBJ databases">
        <authorList>
            <person name="Lang F.B.F."/>
        </authorList>
    </citation>
    <scope>NUCLEOTIDE SEQUENCE</scope>
</reference>
<proteinExistence type="inferred from homology"/>
<dbReference type="GO" id="GO:0008137">
    <property type="term" value="F:NADH dehydrogenase (ubiquinone) activity"/>
    <property type="evidence" value="ECO:0007669"/>
    <property type="project" value="UniProtKB-EC"/>
</dbReference>
<comment type="subcellular location">
    <subcellularLocation>
        <location evidence="1">Membrane</location>
        <topology evidence="1">Multi-pass membrane protein</topology>
    </subcellularLocation>
    <subcellularLocation>
        <location evidence="9">Mitochondrion inner membrane</location>
        <topology evidence="9">Multi-pass membrane protein</topology>
    </subcellularLocation>
</comment>
<reference evidence="10" key="2">
    <citation type="journal article" date="2002" name="Mol. Biol. Evol.">
        <title>Hyaloraphidium curvatum: a linear mitochondrial genome, tRNA editing, and an evolutionary link to lower fungi.</title>
        <authorList>
            <person name="Forget L."/>
            <person name="Ustinova J."/>
            <person name="Wang Z."/>
            <person name="Huss V.A."/>
            <person name="Franz Lang B."/>
        </authorList>
    </citation>
    <scope>NUCLEOTIDE SEQUENCE</scope>
</reference>
<keyword evidence="7 9" id="KW-0472">Membrane</keyword>
<evidence type="ECO:0000256" key="2">
    <source>
        <dbReference type="ARBA" id="ARBA00010519"/>
    </source>
</evidence>
<evidence type="ECO:0000256" key="6">
    <source>
        <dbReference type="ARBA" id="ARBA00022989"/>
    </source>
</evidence>
<dbReference type="InterPro" id="IPR001133">
    <property type="entry name" value="NADH_UbQ_OxRdtase_chain4L/K"/>
</dbReference>
<keyword evidence="9" id="KW-0520">NAD</keyword>
<evidence type="ECO:0000256" key="8">
    <source>
        <dbReference type="ARBA" id="ARBA00049551"/>
    </source>
</evidence>
<dbReference type="AlphaFoldDB" id="Q950T5"/>
<dbReference type="RefSeq" id="NP_150109.1">
    <property type="nucleotide sequence ID" value="NC_003048.1"/>
</dbReference>
<comment type="catalytic activity">
    <reaction evidence="8 9">
        <text>a ubiquinone + NADH + 5 H(+)(in) = a ubiquinol + NAD(+) + 4 H(+)(out)</text>
        <dbReference type="Rhea" id="RHEA:29091"/>
        <dbReference type="Rhea" id="RHEA-COMP:9565"/>
        <dbReference type="Rhea" id="RHEA-COMP:9566"/>
        <dbReference type="ChEBI" id="CHEBI:15378"/>
        <dbReference type="ChEBI" id="CHEBI:16389"/>
        <dbReference type="ChEBI" id="CHEBI:17976"/>
        <dbReference type="ChEBI" id="CHEBI:57540"/>
        <dbReference type="ChEBI" id="CHEBI:57945"/>
        <dbReference type="EC" id="7.1.1.2"/>
    </reaction>
</comment>
<keyword evidence="9" id="KW-1278">Translocase</keyword>
<feature type="transmembrane region" description="Helical" evidence="9">
    <location>
        <begin position="28"/>
        <end position="45"/>
    </location>
</feature>
<evidence type="ECO:0000256" key="3">
    <source>
        <dbReference type="ARBA" id="ARBA00016612"/>
    </source>
</evidence>
<dbReference type="InterPro" id="IPR039428">
    <property type="entry name" value="NUOK/Mnh_C1-like"/>
</dbReference>
<evidence type="ECO:0000256" key="4">
    <source>
        <dbReference type="ARBA" id="ARBA00022448"/>
    </source>
</evidence>
<dbReference type="EMBL" id="AF402142">
    <property type="protein sequence ID" value="AAK83431.1"/>
    <property type="molecule type" value="Genomic_DNA"/>
</dbReference>
<comment type="similarity">
    <text evidence="2 9">Belongs to the complex I subunit 4L family.</text>
</comment>
<dbReference type="Gene3D" id="1.10.287.3510">
    <property type="match status" value="1"/>
</dbReference>
<dbReference type="GeneID" id="803620"/>
<accession>Q950T5</accession>
<name>Q950T5_HYACU</name>
<comment type="function">
    <text evidence="9">Core subunit of the mitochondrial membrane respiratory chain NADH dehydrogenase (Complex I) which catalyzes electron transfer from NADH through the respiratory chain, using ubiquinone as an electron acceptor.</text>
</comment>